<gene>
    <name evidence="3" type="ORF">SMD44_00004</name>
</gene>
<proteinExistence type="predicted"/>
<evidence type="ECO:0000259" key="2">
    <source>
        <dbReference type="PROSITE" id="PS50994"/>
    </source>
</evidence>
<dbReference type="InterPro" id="IPR001584">
    <property type="entry name" value="Integrase_cat-core"/>
</dbReference>
<dbReference type="KEGG" id="salf:SMD44_00004"/>
<dbReference type="AlphaFoldDB" id="A0A1Z1W2G9"/>
<protein>
    <recommendedName>
        <fullName evidence="2">Integrase catalytic domain-containing protein</fullName>
    </recommendedName>
</protein>
<dbReference type="Gene3D" id="3.30.420.10">
    <property type="entry name" value="Ribonuclease H-like superfamily/Ribonuclease H"/>
    <property type="match status" value="1"/>
</dbReference>
<reference evidence="3 4" key="1">
    <citation type="submission" date="2017-05" db="EMBL/GenBank/DDBJ databases">
        <title>Streptomyces alboflavus Genome sequencing and assembly.</title>
        <authorList>
            <person name="Wang Y."/>
            <person name="Du B."/>
            <person name="Ding Y."/>
            <person name="Liu H."/>
            <person name="Hou Q."/>
            <person name="Liu K."/>
            <person name="Wang C."/>
            <person name="Yao L."/>
        </authorList>
    </citation>
    <scope>NUCLEOTIDE SEQUENCE [LARGE SCALE GENOMIC DNA]</scope>
    <source>
        <strain evidence="3 4">MDJK44</strain>
    </source>
</reference>
<sequence>MVDRGKIFLSRAFNAACETLGISVQPAPPHTPTAKGIVERTFGTINDLFCQHLPGYTGSDVTHRGPDADQEACYSVAQLQDLLDEWLVAYHHRPHEGLRHPQLPKKALSPNQMWAALIATCGYVPVPLSSHDYLELLPVRWQAITDRGIRINHRTYDHDLLTPYRGQRSDAAGRGGKWEIHYNPHDVRQVWVRLPDGGLTEIPWIHRDHVHQPFNDRTWQHVRALVVDRGDSDGYEADLADALDQLMRRARTGHGTPAERALMARQAPIPSPVPPMADRRPQEDDAEADAWGEETGEEDSLDNLDEEPDDQTTDENEDADAGVGVPGPFKGFGLYDAHAEAEQW</sequence>
<evidence type="ECO:0000313" key="3">
    <source>
        <dbReference type="EMBL" id="ARX80606.1"/>
    </source>
</evidence>
<keyword evidence="4" id="KW-1185">Reference proteome</keyword>
<evidence type="ECO:0000256" key="1">
    <source>
        <dbReference type="SAM" id="MobiDB-lite"/>
    </source>
</evidence>
<feature type="region of interest" description="Disordered" evidence="1">
    <location>
        <begin position="265"/>
        <end position="344"/>
    </location>
</feature>
<dbReference type="Proteomes" id="UP000195880">
    <property type="component" value="Chromosome"/>
</dbReference>
<feature type="compositionally biased region" description="Acidic residues" evidence="1">
    <location>
        <begin position="284"/>
        <end position="320"/>
    </location>
</feature>
<dbReference type="InterPro" id="IPR015378">
    <property type="entry name" value="Transposase-like_Mu_C"/>
</dbReference>
<organism evidence="3 4">
    <name type="scientific">Streptomyces alboflavus</name>
    <dbReference type="NCBI Taxonomy" id="67267"/>
    <lineage>
        <taxon>Bacteria</taxon>
        <taxon>Bacillati</taxon>
        <taxon>Actinomycetota</taxon>
        <taxon>Actinomycetes</taxon>
        <taxon>Kitasatosporales</taxon>
        <taxon>Streptomycetaceae</taxon>
        <taxon>Streptomyces</taxon>
    </lineage>
</organism>
<dbReference type="GO" id="GO:0015074">
    <property type="term" value="P:DNA integration"/>
    <property type="evidence" value="ECO:0007669"/>
    <property type="project" value="InterPro"/>
</dbReference>
<dbReference type="Pfam" id="PF09299">
    <property type="entry name" value="Mu-transpos_C"/>
    <property type="match status" value="1"/>
</dbReference>
<dbReference type="SUPFAM" id="SSF53098">
    <property type="entry name" value="Ribonuclease H-like"/>
    <property type="match status" value="1"/>
</dbReference>
<dbReference type="EMBL" id="CP021748">
    <property type="protein sequence ID" value="ARX80606.1"/>
    <property type="molecule type" value="Genomic_DNA"/>
</dbReference>
<feature type="domain" description="Integrase catalytic" evidence="2">
    <location>
        <begin position="1"/>
        <end position="118"/>
    </location>
</feature>
<evidence type="ECO:0000313" key="4">
    <source>
        <dbReference type="Proteomes" id="UP000195880"/>
    </source>
</evidence>
<dbReference type="PROSITE" id="PS50994">
    <property type="entry name" value="INTEGRASE"/>
    <property type="match status" value="1"/>
</dbReference>
<name>A0A1Z1W2G9_9ACTN</name>
<dbReference type="GO" id="GO:0003676">
    <property type="term" value="F:nucleic acid binding"/>
    <property type="evidence" value="ECO:0007669"/>
    <property type="project" value="InterPro"/>
</dbReference>
<feature type="compositionally biased region" description="Low complexity" evidence="1">
    <location>
        <begin position="322"/>
        <end position="333"/>
    </location>
</feature>
<dbReference type="InterPro" id="IPR012337">
    <property type="entry name" value="RNaseH-like_sf"/>
</dbReference>
<accession>A0A1Z1W2G9</accession>
<dbReference type="InterPro" id="IPR036397">
    <property type="entry name" value="RNaseH_sf"/>
</dbReference>